<reference evidence="2 3" key="2">
    <citation type="journal article" date="2017" name="Front. Plant Sci.">
        <title>Gene Classification and Mining of Molecular Markers Useful in Red Clover (Trifolium pratense) Breeding.</title>
        <authorList>
            <person name="Istvanek J."/>
            <person name="Dluhosova J."/>
            <person name="Dluhos P."/>
            <person name="Patkova L."/>
            <person name="Nedelnik J."/>
            <person name="Repkova J."/>
        </authorList>
    </citation>
    <scope>NUCLEOTIDE SEQUENCE [LARGE SCALE GENOMIC DNA]</scope>
    <source>
        <strain evidence="3">cv. Tatra</strain>
        <tissue evidence="2">Young leaves</tissue>
    </source>
</reference>
<dbReference type="Proteomes" id="UP000236291">
    <property type="component" value="Unassembled WGS sequence"/>
</dbReference>
<protein>
    <submittedName>
        <fullName evidence="2">ATP-dependent DNA helicase PIF1</fullName>
    </submittedName>
</protein>
<evidence type="ECO:0000313" key="2">
    <source>
        <dbReference type="EMBL" id="PNY00806.1"/>
    </source>
</evidence>
<evidence type="ECO:0000313" key="3">
    <source>
        <dbReference type="Proteomes" id="UP000236291"/>
    </source>
</evidence>
<dbReference type="GO" id="GO:0004386">
    <property type="term" value="F:helicase activity"/>
    <property type="evidence" value="ECO:0007669"/>
    <property type="project" value="UniProtKB-KW"/>
</dbReference>
<keyword evidence="2" id="KW-0347">Helicase</keyword>
<keyword evidence="2" id="KW-0547">Nucleotide-binding</keyword>
<dbReference type="InterPro" id="IPR025476">
    <property type="entry name" value="Helitron_helicase-like"/>
</dbReference>
<proteinExistence type="predicted"/>
<comment type="caution">
    <text evidence="2">The sequence shown here is derived from an EMBL/GenBank/DDBJ whole genome shotgun (WGS) entry which is preliminary data.</text>
</comment>
<evidence type="ECO:0000259" key="1">
    <source>
        <dbReference type="Pfam" id="PF14214"/>
    </source>
</evidence>
<reference evidence="2 3" key="1">
    <citation type="journal article" date="2014" name="Am. J. Bot.">
        <title>Genome assembly and annotation for red clover (Trifolium pratense; Fabaceae).</title>
        <authorList>
            <person name="Istvanek J."/>
            <person name="Jaros M."/>
            <person name="Krenek A."/>
            <person name="Repkova J."/>
        </authorList>
    </citation>
    <scope>NUCLEOTIDE SEQUENCE [LARGE SCALE GENOMIC DNA]</scope>
    <source>
        <strain evidence="3">cv. Tatra</strain>
        <tissue evidence="2">Young leaves</tissue>
    </source>
</reference>
<sequence length="591" mass="67656">MDQRNIRSPASVARQRRLRRKLILIQKRNIAFQPTSIPESSPNPMVVDNPSSVARQRRLERREKLKEKRTMFHVHRTHYAVRNGTIVEGSGGNSNIGVDEDNTVIFSSAEAREYSDIGDMNVVCPKCDALVWDLEKLKKNSHTSAFEVSLCCMRGKVTIPLMIEPPLLLKNLFNGVDARSRHFISNIRSYNNMFAFTSMGGKILKGENTGRGPPNFVIGGQNYHRIGSLIPNEGYRPKFAQMYIYDTEHEVTNRLSHFSDNSTGKNLDPSLVADLLKLMDDHNILVKSFRMVREFRQLNQNIPVQLRLFRNRTADVRVYNVPEISEVAALIVGDFDSSECGRDIVVREKDGHLQRIHETHSKFIPLQYPLLFPYGEDQYSEDIRRNSLTSSLSTKRRERVTLREFGAFRMQERHSEFSGLLNSKRLFQQFSVDLYSMIEAQRLSYVRNNQSNIRSGFLLGVEEAVSRGDVDASSIGSRVVLPSSFTGGRRYMFNNCQDAMAICKKFVLYIDRILEAERVEERERAKKASEEEEGEGIVDSQPLAQHLWETQVLESIKVSHIPSFDGKTDPLEHLMAVGTQTAIIWHFCYDV</sequence>
<dbReference type="PANTHER" id="PTHR45786">
    <property type="entry name" value="DNA BINDING PROTEIN-LIKE"/>
    <property type="match status" value="1"/>
</dbReference>
<keyword evidence="2" id="KW-0067">ATP-binding</keyword>
<dbReference type="ExpressionAtlas" id="A0A2K3NCP0">
    <property type="expression patterns" value="baseline"/>
</dbReference>
<dbReference type="EMBL" id="ASHM01019365">
    <property type="protein sequence ID" value="PNY00806.1"/>
    <property type="molecule type" value="Genomic_DNA"/>
</dbReference>
<feature type="domain" description="Helitron helicase-like" evidence="1">
    <location>
        <begin position="407"/>
        <end position="506"/>
    </location>
</feature>
<name>A0A2K3NCP0_TRIPR</name>
<gene>
    <name evidence="2" type="ORF">L195_g024093</name>
</gene>
<accession>A0A2K3NCP0</accession>
<dbReference type="PANTHER" id="PTHR45786:SF74">
    <property type="entry name" value="ATP-DEPENDENT DNA HELICASE"/>
    <property type="match status" value="1"/>
</dbReference>
<feature type="non-terminal residue" evidence="2">
    <location>
        <position position="591"/>
    </location>
</feature>
<keyword evidence="2" id="KW-0378">Hydrolase</keyword>
<dbReference type="STRING" id="57577.A0A2K3NCP0"/>
<dbReference type="AlphaFoldDB" id="A0A2K3NCP0"/>
<dbReference type="Pfam" id="PF14214">
    <property type="entry name" value="Helitron_like_N"/>
    <property type="match status" value="1"/>
</dbReference>
<organism evidence="2 3">
    <name type="scientific">Trifolium pratense</name>
    <name type="common">Red clover</name>
    <dbReference type="NCBI Taxonomy" id="57577"/>
    <lineage>
        <taxon>Eukaryota</taxon>
        <taxon>Viridiplantae</taxon>
        <taxon>Streptophyta</taxon>
        <taxon>Embryophyta</taxon>
        <taxon>Tracheophyta</taxon>
        <taxon>Spermatophyta</taxon>
        <taxon>Magnoliopsida</taxon>
        <taxon>eudicotyledons</taxon>
        <taxon>Gunneridae</taxon>
        <taxon>Pentapetalae</taxon>
        <taxon>rosids</taxon>
        <taxon>fabids</taxon>
        <taxon>Fabales</taxon>
        <taxon>Fabaceae</taxon>
        <taxon>Papilionoideae</taxon>
        <taxon>50 kb inversion clade</taxon>
        <taxon>NPAAA clade</taxon>
        <taxon>Hologalegina</taxon>
        <taxon>IRL clade</taxon>
        <taxon>Trifolieae</taxon>
        <taxon>Trifolium</taxon>
    </lineage>
</organism>